<feature type="compositionally biased region" description="Basic and acidic residues" evidence="1">
    <location>
        <begin position="1"/>
        <end position="16"/>
    </location>
</feature>
<dbReference type="AlphaFoldDB" id="A0AAV0BFP1"/>
<dbReference type="EMBL" id="CALTRL010005771">
    <property type="protein sequence ID" value="CAH7686103.1"/>
    <property type="molecule type" value="Genomic_DNA"/>
</dbReference>
<feature type="compositionally biased region" description="Basic and acidic residues" evidence="1">
    <location>
        <begin position="206"/>
        <end position="225"/>
    </location>
</feature>
<feature type="compositionally biased region" description="Polar residues" evidence="1">
    <location>
        <begin position="261"/>
        <end position="294"/>
    </location>
</feature>
<proteinExistence type="predicted"/>
<feature type="compositionally biased region" description="Acidic residues" evidence="1">
    <location>
        <begin position="190"/>
        <end position="205"/>
    </location>
</feature>
<gene>
    <name evidence="2" type="ORF">PPACK8108_LOCUS20709</name>
</gene>
<evidence type="ECO:0000313" key="2">
    <source>
        <dbReference type="EMBL" id="CAH7686103.1"/>
    </source>
</evidence>
<accession>A0AAV0BFP1</accession>
<feature type="compositionally biased region" description="Basic and acidic residues" evidence="1">
    <location>
        <begin position="71"/>
        <end position="81"/>
    </location>
</feature>
<name>A0AAV0BFP1_PHAPC</name>
<feature type="region of interest" description="Disordered" evidence="1">
    <location>
        <begin position="1"/>
        <end position="91"/>
    </location>
</feature>
<feature type="compositionally biased region" description="Basic and acidic residues" evidence="1">
    <location>
        <begin position="168"/>
        <end position="178"/>
    </location>
</feature>
<sequence length="294" mass="33472">MSKLSEEEPYLDKNNELVEQQQEQLQQQQQQPPDPSPSHSPIKAKGVQTDHNRLNPKVVFQDPFDVNQKIQSKDQKQEQRRNSTLAVEFQRRIRDPSTGGFVGKRNGSLLDQALLNAIEMERLKKENVFLRELLGISGDFDYQNGSSNESSLLRARGRDSNGVGGVEGVRDDEQELHLSKLNSVVSEVIKEEEEEEEEEDEDDNDNEHLKEQHEGPYDVKEEENIKAWQTAPCKVDQDEHREISNKHGDANDQTHLDQDLSPLSSSHDPNFENNQPKGKNQSDSTNSTITLTLP</sequence>
<dbReference type="Proteomes" id="UP001153365">
    <property type="component" value="Unassembled WGS sequence"/>
</dbReference>
<organism evidence="2 3">
    <name type="scientific">Phakopsora pachyrhizi</name>
    <name type="common">Asian soybean rust disease fungus</name>
    <dbReference type="NCBI Taxonomy" id="170000"/>
    <lineage>
        <taxon>Eukaryota</taxon>
        <taxon>Fungi</taxon>
        <taxon>Dikarya</taxon>
        <taxon>Basidiomycota</taxon>
        <taxon>Pucciniomycotina</taxon>
        <taxon>Pucciniomycetes</taxon>
        <taxon>Pucciniales</taxon>
        <taxon>Phakopsoraceae</taxon>
        <taxon>Phakopsora</taxon>
    </lineage>
</organism>
<feature type="compositionally biased region" description="Basic and acidic residues" evidence="1">
    <location>
        <begin position="235"/>
        <end position="258"/>
    </location>
</feature>
<evidence type="ECO:0000256" key="1">
    <source>
        <dbReference type="SAM" id="MobiDB-lite"/>
    </source>
</evidence>
<evidence type="ECO:0000313" key="3">
    <source>
        <dbReference type="Proteomes" id="UP001153365"/>
    </source>
</evidence>
<reference evidence="2" key="1">
    <citation type="submission" date="2022-06" db="EMBL/GenBank/DDBJ databases">
        <authorList>
            <consortium name="SYNGENTA / RWTH Aachen University"/>
        </authorList>
    </citation>
    <scope>NUCLEOTIDE SEQUENCE</scope>
</reference>
<feature type="compositionally biased region" description="Low complexity" evidence="1">
    <location>
        <begin position="19"/>
        <end position="31"/>
    </location>
</feature>
<keyword evidence="3" id="KW-1185">Reference proteome</keyword>
<comment type="caution">
    <text evidence="2">The sequence shown here is derived from an EMBL/GenBank/DDBJ whole genome shotgun (WGS) entry which is preliminary data.</text>
</comment>
<protein>
    <submittedName>
        <fullName evidence="2">Uncharacterized protein</fullName>
    </submittedName>
</protein>
<feature type="region of interest" description="Disordered" evidence="1">
    <location>
        <begin position="144"/>
        <end position="294"/>
    </location>
</feature>